<evidence type="ECO:0000313" key="2">
    <source>
        <dbReference type="EMBL" id="APH54901.1"/>
    </source>
</evidence>
<keyword evidence="1" id="KW-0472">Membrane</keyword>
<organism evidence="2 3">
    <name type="scientific">Granulibacter bethesdensis</name>
    <dbReference type="NCBI Taxonomy" id="364410"/>
    <lineage>
        <taxon>Bacteria</taxon>
        <taxon>Pseudomonadati</taxon>
        <taxon>Pseudomonadota</taxon>
        <taxon>Alphaproteobacteria</taxon>
        <taxon>Acetobacterales</taxon>
        <taxon>Acetobacteraceae</taxon>
        <taxon>Granulibacter</taxon>
    </lineage>
</organism>
<dbReference type="AlphaFoldDB" id="A0AAC9K7L0"/>
<evidence type="ECO:0000313" key="3">
    <source>
        <dbReference type="Proteomes" id="UP000182373"/>
    </source>
</evidence>
<dbReference type="Proteomes" id="UP000182373">
    <property type="component" value="Chromosome"/>
</dbReference>
<name>A0AAC9K7L0_9PROT</name>
<dbReference type="EMBL" id="CP018191">
    <property type="protein sequence ID" value="APH54901.1"/>
    <property type="molecule type" value="Genomic_DNA"/>
</dbReference>
<accession>A0AAC9K7L0</accession>
<protein>
    <submittedName>
        <fullName evidence="2">Adhesin aidA-I</fullName>
    </submittedName>
</protein>
<gene>
    <name evidence="2" type="ORF">GbCGDNIH9_8604</name>
</gene>
<reference evidence="3" key="1">
    <citation type="submission" date="2016-11" db="EMBL/GenBank/DDBJ databases">
        <title>Comparative genomic and phenotypic analysis of Granulibacter bethesdensis clinical isolates from patients with chronic granulomatous disease.</title>
        <authorList>
            <person name="Zarember K.A."/>
            <person name="Porcella S.F."/>
            <person name="Chu J."/>
            <person name="Ding L."/>
            <person name="Dahlstrom E."/>
            <person name="Barbian K."/>
            <person name="Martens C."/>
            <person name="Sykora L."/>
            <person name="Kramer S."/>
            <person name="Pettinato A.M."/>
            <person name="Hong H."/>
            <person name="Wald G."/>
            <person name="Berg L.J."/>
            <person name="Rogge L.S."/>
            <person name="Greenberg D.E."/>
            <person name="Falcone E.L."/>
            <person name="Neves J.F."/>
            <person name="Simoes M.J."/>
            <person name="Casal M."/>
            <person name="Rodriguez-Lopez F.C."/>
            <person name="Zelazny A."/>
            <person name="Gallin J.I."/>
            <person name="Holland S.M."/>
        </authorList>
    </citation>
    <scope>NUCLEOTIDE SEQUENCE [LARGE SCALE GENOMIC DNA]</scope>
    <source>
        <strain evidence="3">NIH9.1</strain>
    </source>
</reference>
<proteinExistence type="predicted"/>
<evidence type="ECO:0000256" key="1">
    <source>
        <dbReference type="SAM" id="Phobius"/>
    </source>
</evidence>
<feature type="transmembrane region" description="Helical" evidence="1">
    <location>
        <begin position="12"/>
        <end position="31"/>
    </location>
</feature>
<sequence length="128" mass="13788">MLVVAIISNQGVVPVLLLFRAVISPLQEVLFRRFSAWEGRRFYRLAVTGNDLRIGSAIGEAVDIFAFANGQAGGSGMISGFRAGTDHLVLNGFPGEQVDASYATKNVDGAANMHFTLTEHPDHAGRRD</sequence>
<keyword evidence="1" id="KW-1133">Transmembrane helix</keyword>
<keyword evidence="1" id="KW-0812">Transmembrane</keyword>